<proteinExistence type="predicted"/>
<keyword evidence="3" id="KW-1185">Reference proteome</keyword>
<dbReference type="RefSeq" id="WP_048317611.1">
    <property type="nucleotide sequence ID" value="NZ_CP015220.1"/>
</dbReference>
<protein>
    <recommendedName>
        <fullName evidence="4">Lipoprotein</fullName>
    </recommendedName>
</protein>
<dbReference type="PROSITE" id="PS51257">
    <property type="entry name" value="PROKAR_LIPOPROTEIN"/>
    <property type="match status" value="1"/>
</dbReference>
<accession>A0A143QM71</accession>
<evidence type="ECO:0008006" key="4">
    <source>
        <dbReference type="Google" id="ProtNLM"/>
    </source>
</evidence>
<feature type="chain" id="PRO_5007512641" description="Lipoprotein" evidence="1">
    <location>
        <begin position="23"/>
        <end position="152"/>
    </location>
</feature>
<evidence type="ECO:0000256" key="1">
    <source>
        <dbReference type="SAM" id="SignalP"/>
    </source>
</evidence>
<dbReference type="PATRIC" id="fig|1653479.3.peg.2203"/>
<evidence type="ECO:0000313" key="2">
    <source>
        <dbReference type="EMBL" id="AMY23477.1"/>
    </source>
</evidence>
<reference evidence="3" key="2">
    <citation type="submission" date="2016-04" db="EMBL/GenBank/DDBJ databases">
        <title>Complete Genome and Plasmid Sequences for Rhodococcus fascians D188 and Draft Sequences for Rhodococcus spp. Isolates PBTS 1 and PBTS 2.</title>
        <authorList>
            <person name="Stamer R."/>
            <person name="Vereecke D."/>
            <person name="Zhang Y."/>
            <person name="Schilkey F."/>
            <person name="Devitt N."/>
            <person name="Randall J."/>
        </authorList>
    </citation>
    <scope>NUCLEOTIDE SEQUENCE [LARGE SCALE GENOMIC DNA]</scope>
    <source>
        <strain evidence="3">PBTS2</strain>
    </source>
</reference>
<gene>
    <name evidence="2" type="ORF">A3Q41_02175</name>
</gene>
<sequence>MTDSWKLLCASAILVLLTASCASEIGKPRSMDSDEVTHNLQRIAFTVPDGFEFAQGATHSEFSGQPAWSARFDAPDELGNGLTLSAANPSYPPLQPFACQTVPPGSWAGVNFTCESEMMTTSAEPKSTTDPVTVLLTRDGQRSSLYIYCQGH</sequence>
<reference evidence="2 3" key="1">
    <citation type="journal article" date="2016" name="Genome Announc.">
        <title>Complete Genome and Plasmid Sequences for Rhodococcus fascians D188 and Draft Sequences for Rhodococcus Isolates PBTS 1 and PBTS 2.</title>
        <authorList>
            <person name="Stamler R.A."/>
            <person name="Vereecke D."/>
            <person name="Zhang Y."/>
            <person name="Schilkey F."/>
            <person name="Devitt N."/>
            <person name="Randall J.J."/>
        </authorList>
    </citation>
    <scope>NUCLEOTIDE SEQUENCE [LARGE SCALE GENOMIC DNA]</scope>
    <source>
        <strain evidence="2 3">PBTS2</strain>
    </source>
</reference>
<dbReference type="Proteomes" id="UP000076038">
    <property type="component" value="Chromosome"/>
</dbReference>
<name>A0A143QM71_RHOFA</name>
<dbReference type="OrthoDB" id="4480638at2"/>
<dbReference type="AlphaFoldDB" id="A0A143QM71"/>
<organism evidence="2 3">
    <name type="scientific">Rhodococcoides fascians</name>
    <name type="common">Rhodococcus fascians</name>
    <dbReference type="NCBI Taxonomy" id="1828"/>
    <lineage>
        <taxon>Bacteria</taxon>
        <taxon>Bacillati</taxon>
        <taxon>Actinomycetota</taxon>
        <taxon>Actinomycetes</taxon>
        <taxon>Mycobacteriales</taxon>
        <taxon>Nocardiaceae</taxon>
        <taxon>Rhodococcoides</taxon>
    </lineage>
</organism>
<dbReference type="EMBL" id="CP015220">
    <property type="protein sequence ID" value="AMY23477.1"/>
    <property type="molecule type" value="Genomic_DNA"/>
</dbReference>
<evidence type="ECO:0000313" key="3">
    <source>
        <dbReference type="Proteomes" id="UP000076038"/>
    </source>
</evidence>
<dbReference type="KEGG" id="rhs:A3Q41_02175"/>
<keyword evidence="1" id="KW-0732">Signal</keyword>
<feature type="signal peptide" evidence="1">
    <location>
        <begin position="1"/>
        <end position="22"/>
    </location>
</feature>